<accession>A0A3S5AVQ6</accession>
<protein>
    <submittedName>
        <fullName evidence="2">Uncharacterized protein</fullName>
    </submittedName>
</protein>
<sequence>MVRPVLAPSGPLLASHGHRPSSPSARRHAHTSGAQFTPHIRHGTSAPSSAATRRTPDPGTRTSQSNRARATHSSSARSTIPTGYTANSSQTCLAVGAKQLAAGWTSHTVSNAPWQR</sequence>
<gene>
    <name evidence="2" type="ORF">PXEA_LOCUS26737</name>
</gene>
<comment type="caution">
    <text evidence="2">The sequence shown here is derived from an EMBL/GenBank/DDBJ whole genome shotgun (WGS) entry which is preliminary data.</text>
</comment>
<feature type="compositionally biased region" description="Low complexity" evidence="1">
    <location>
        <begin position="65"/>
        <end position="78"/>
    </location>
</feature>
<reference evidence="2" key="1">
    <citation type="submission" date="2018-11" db="EMBL/GenBank/DDBJ databases">
        <authorList>
            <consortium name="Pathogen Informatics"/>
        </authorList>
    </citation>
    <scope>NUCLEOTIDE SEQUENCE</scope>
</reference>
<dbReference type="EMBL" id="CAAALY010245538">
    <property type="protein sequence ID" value="VEL33297.1"/>
    <property type="molecule type" value="Genomic_DNA"/>
</dbReference>
<feature type="region of interest" description="Disordered" evidence="1">
    <location>
        <begin position="1"/>
        <end position="86"/>
    </location>
</feature>
<evidence type="ECO:0000313" key="3">
    <source>
        <dbReference type="Proteomes" id="UP000784294"/>
    </source>
</evidence>
<dbReference type="Proteomes" id="UP000784294">
    <property type="component" value="Unassembled WGS sequence"/>
</dbReference>
<organism evidence="2 3">
    <name type="scientific">Protopolystoma xenopodis</name>
    <dbReference type="NCBI Taxonomy" id="117903"/>
    <lineage>
        <taxon>Eukaryota</taxon>
        <taxon>Metazoa</taxon>
        <taxon>Spiralia</taxon>
        <taxon>Lophotrochozoa</taxon>
        <taxon>Platyhelminthes</taxon>
        <taxon>Monogenea</taxon>
        <taxon>Polyopisthocotylea</taxon>
        <taxon>Polystomatidea</taxon>
        <taxon>Polystomatidae</taxon>
        <taxon>Protopolystoma</taxon>
    </lineage>
</organism>
<evidence type="ECO:0000256" key="1">
    <source>
        <dbReference type="SAM" id="MobiDB-lite"/>
    </source>
</evidence>
<name>A0A3S5AVQ6_9PLAT</name>
<evidence type="ECO:0000313" key="2">
    <source>
        <dbReference type="EMBL" id="VEL33297.1"/>
    </source>
</evidence>
<dbReference type="AlphaFoldDB" id="A0A3S5AVQ6"/>
<proteinExistence type="predicted"/>
<keyword evidence="3" id="KW-1185">Reference proteome</keyword>